<comment type="caution">
    <text evidence="4">The sequence shown here is derived from an EMBL/GenBank/DDBJ whole genome shotgun (WGS) entry which is preliminary data.</text>
</comment>
<dbReference type="InterPro" id="IPR006680">
    <property type="entry name" value="Amidohydro-rel"/>
</dbReference>
<proteinExistence type="inferred from homology"/>
<dbReference type="Pfam" id="PF04909">
    <property type="entry name" value="Amidohydro_2"/>
    <property type="match status" value="1"/>
</dbReference>
<name>A0A8T2VIH0_CERRI</name>
<dbReference type="Gene3D" id="3.10.20.70">
    <property type="entry name" value="Glutamine synthetase, N-terminal domain"/>
    <property type="match status" value="1"/>
</dbReference>
<accession>A0A8T2VIH0</accession>
<dbReference type="InterPro" id="IPR008146">
    <property type="entry name" value="Gln_synth_cat_dom"/>
</dbReference>
<dbReference type="FunFam" id="3.30.590.10:FF:000012">
    <property type="entry name" value="Glutamate-ammonia ligase"/>
    <property type="match status" value="1"/>
</dbReference>
<dbReference type="AlphaFoldDB" id="A0A8T2VIH0"/>
<evidence type="ECO:0000256" key="2">
    <source>
        <dbReference type="RuleBase" id="RU000384"/>
    </source>
</evidence>
<dbReference type="GO" id="GO:0006542">
    <property type="term" value="P:glutamine biosynthetic process"/>
    <property type="evidence" value="ECO:0007669"/>
    <property type="project" value="InterPro"/>
</dbReference>
<dbReference type="OMA" id="LEGCPRT"/>
<evidence type="ECO:0000256" key="1">
    <source>
        <dbReference type="PROSITE-ProRule" id="PRU01331"/>
    </source>
</evidence>
<dbReference type="SUPFAM" id="SSF55931">
    <property type="entry name" value="Glutamine synthetase/guanido kinase"/>
    <property type="match status" value="1"/>
</dbReference>
<organism evidence="4 5">
    <name type="scientific">Ceratopteris richardii</name>
    <name type="common">Triangle waterfern</name>
    <dbReference type="NCBI Taxonomy" id="49495"/>
    <lineage>
        <taxon>Eukaryota</taxon>
        <taxon>Viridiplantae</taxon>
        <taxon>Streptophyta</taxon>
        <taxon>Embryophyta</taxon>
        <taxon>Tracheophyta</taxon>
        <taxon>Polypodiopsida</taxon>
        <taxon>Polypodiidae</taxon>
        <taxon>Polypodiales</taxon>
        <taxon>Pteridineae</taxon>
        <taxon>Pteridaceae</taxon>
        <taxon>Parkerioideae</taxon>
        <taxon>Ceratopteris</taxon>
    </lineage>
</organism>
<gene>
    <name evidence="4" type="ORF">KP509_01G080100</name>
</gene>
<dbReference type="InterPro" id="IPR036651">
    <property type="entry name" value="Gln_synt_N_sf"/>
</dbReference>
<evidence type="ECO:0000313" key="4">
    <source>
        <dbReference type="EMBL" id="KAH7446878.1"/>
    </source>
</evidence>
<dbReference type="PANTHER" id="PTHR43383:SF2">
    <property type="entry name" value="AMIDOHYDROLASE 2 FAMILY PROTEIN"/>
    <property type="match status" value="1"/>
</dbReference>
<dbReference type="SUPFAM" id="SSF51556">
    <property type="entry name" value="Metallo-dependent hydrolases"/>
    <property type="match status" value="1"/>
</dbReference>
<reference evidence="4" key="1">
    <citation type="submission" date="2021-08" db="EMBL/GenBank/DDBJ databases">
        <title>WGS assembly of Ceratopteris richardii.</title>
        <authorList>
            <person name="Marchant D.B."/>
            <person name="Chen G."/>
            <person name="Jenkins J."/>
            <person name="Shu S."/>
            <person name="Leebens-Mack J."/>
            <person name="Grimwood J."/>
            <person name="Schmutz J."/>
            <person name="Soltis P."/>
            <person name="Soltis D."/>
            <person name="Chen Z.-H."/>
        </authorList>
    </citation>
    <scope>NUCLEOTIDE SEQUENCE</scope>
    <source>
        <strain evidence="4">Whitten #5841</strain>
        <tissue evidence="4">Leaf</tissue>
    </source>
</reference>
<keyword evidence="5" id="KW-1185">Reference proteome</keyword>
<dbReference type="PROSITE" id="PS51987">
    <property type="entry name" value="GS_CATALYTIC"/>
    <property type="match status" value="1"/>
</dbReference>
<feature type="domain" description="GS catalytic" evidence="3">
    <location>
        <begin position="511"/>
        <end position="847"/>
    </location>
</feature>
<dbReference type="PANTHER" id="PTHR43383">
    <property type="entry name" value="NODULIN 6"/>
    <property type="match status" value="1"/>
</dbReference>
<dbReference type="GO" id="GO:0016787">
    <property type="term" value="F:hydrolase activity"/>
    <property type="evidence" value="ECO:0007669"/>
    <property type="project" value="InterPro"/>
</dbReference>
<dbReference type="Gene3D" id="3.20.20.140">
    <property type="entry name" value="Metal-dependent hydrolases"/>
    <property type="match status" value="1"/>
</dbReference>
<dbReference type="SUPFAM" id="SSF54368">
    <property type="entry name" value="Glutamine synthetase, N-terminal domain"/>
    <property type="match status" value="1"/>
</dbReference>
<sequence>MAPLSECELSMLRSHIYDAPAVDGHAHNLVDHQSSSFPFLRAFAEAEGDAMEFIPHTLSFKRSLRDIGMLYGCHSSLKTIEAHRNSLSMEELCHKCLEGSKISAVLIDDGLRLDKMYTLDWHKSVFPNVYRVLRIEALAESLINKAISDGDTWTFDEFLDHFMLALKRSVKEVVSFKSIAAYRGGLNIDPKISKSQAESGFKKCIQSSCPVRISDKSLVDFIFLCGLEIATEYGLPMQIHTGFGDKDLDLTLANPLHLRAVLEDSRFSKSRVVLLHASYPFSKEASYLSSVYSQVYLDFGLAVPKLSVKGMHSAVSELLDLAPLKKVMFSTDGYAFPETYFLGIKWTREILLNVLGEACANGDLSLDEALEAATDILGRNAIDLYRLNNISESENHQTSGLVDFGVPNNCEANVKHIRLLWSDTAGHRRCKVVPKERYDHVIKEHGTGVTMCCMGVGSHDHPAKDCGLSPVGEVRLVPDTASARVIPWSRGEELVLVDMHLKSGCAWEFCPRLTLKHLIEVFYAEYGLEMKAGFESEFYILKYDPENKLKWIGLDTTPFCSSTSFDAASSILFEISEALNAMGIRVEQLHAEAGGGQFEIAVQYGPCLKAADDVLILRETVKAVVQRQGLLATFLPKLFPNDVGSGSHVHVSIWEGEKNVFMGDTDASSQYGMSQIGQEFMAGVLHHLPSILALTAPLPNSYERIKPQTWSGAYYCWGRENREAPLRTSCPPGTYHDSVSNFEFKSIDGCANPHLSLAAILAAGMDGLRRHLQLPVPIDVDPSSLTDGSVQLLPTSLDQSVKALEQNEVLKEYLGLPLVKCIIGVRQSEIEYYKENKNTFASLAGSY</sequence>
<protein>
    <recommendedName>
        <fullName evidence="3">GS catalytic domain-containing protein</fullName>
    </recommendedName>
</protein>
<dbReference type="SMART" id="SM01230">
    <property type="entry name" value="Gln-synt_C"/>
    <property type="match status" value="1"/>
</dbReference>
<dbReference type="GO" id="GO:0004356">
    <property type="term" value="F:glutamine synthetase activity"/>
    <property type="evidence" value="ECO:0007669"/>
    <property type="project" value="InterPro"/>
</dbReference>
<evidence type="ECO:0000313" key="5">
    <source>
        <dbReference type="Proteomes" id="UP000825935"/>
    </source>
</evidence>
<evidence type="ECO:0000259" key="3">
    <source>
        <dbReference type="PROSITE" id="PS51987"/>
    </source>
</evidence>
<dbReference type="InterPro" id="IPR032466">
    <property type="entry name" value="Metal_Hydrolase"/>
</dbReference>
<dbReference type="Gene3D" id="3.30.590.10">
    <property type="entry name" value="Glutamine synthetase/guanido kinase, catalytic domain"/>
    <property type="match status" value="1"/>
</dbReference>
<comment type="similarity">
    <text evidence="1 2">Belongs to the glutamine synthetase family.</text>
</comment>
<dbReference type="EMBL" id="CM035406">
    <property type="protein sequence ID" value="KAH7446878.1"/>
    <property type="molecule type" value="Genomic_DNA"/>
</dbReference>
<dbReference type="OrthoDB" id="77835at2759"/>
<dbReference type="Proteomes" id="UP000825935">
    <property type="component" value="Chromosome 1"/>
</dbReference>
<dbReference type="Pfam" id="PF00120">
    <property type="entry name" value="Gln-synt_C"/>
    <property type="match status" value="1"/>
</dbReference>
<dbReference type="InterPro" id="IPR014746">
    <property type="entry name" value="Gln_synth/guanido_kin_cat_dom"/>
</dbReference>